<dbReference type="SUPFAM" id="SSF55781">
    <property type="entry name" value="GAF domain-like"/>
    <property type="match status" value="1"/>
</dbReference>
<dbReference type="InterPro" id="IPR036388">
    <property type="entry name" value="WH-like_DNA-bd_sf"/>
</dbReference>
<evidence type="ECO:0000256" key="1">
    <source>
        <dbReference type="ARBA" id="ARBA00023015"/>
    </source>
</evidence>
<dbReference type="InterPro" id="IPR014757">
    <property type="entry name" value="Tscrpt_reg_IclR_C"/>
</dbReference>
<evidence type="ECO:0000259" key="4">
    <source>
        <dbReference type="PROSITE" id="PS51077"/>
    </source>
</evidence>
<dbReference type="InterPro" id="IPR011991">
    <property type="entry name" value="ArsR-like_HTH"/>
</dbReference>
<keyword evidence="3" id="KW-0804">Transcription</keyword>
<dbReference type="SUPFAM" id="SSF46785">
    <property type="entry name" value="Winged helix' DNA-binding domain"/>
    <property type="match status" value="1"/>
</dbReference>
<dbReference type="PANTHER" id="PTHR30136">
    <property type="entry name" value="HELIX-TURN-HELIX TRANSCRIPTIONAL REGULATOR, ICLR FAMILY"/>
    <property type="match status" value="1"/>
</dbReference>
<dbReference type="EMBL" id="JBHSWG010000004">
    <property type="protein sequence ID" value="MFC6762625.1"/>
    <property type="molecule type" value="Genomic_DNA"/>
</dbReference>
<dbReference type="CDD" id="cd00090">
    <property type="entry name" value="HTH_ARSR"/>
    <property type="match status" value="1"/>
</dbReference>
<reference evidence="7" key="1">
    <citation type="journal article" date="2019" name="Int. J. Syst. Evol. Microbiol.">
        <title>The Global Catalogue of Microorganisms (GCM) 10K type strain sequencing project: providing services to taxonomists for standard genome sequencing and annotation.</title>
        <authorList>
            <consortium name="The Broad Institute Genomics Platform"/>
            <consortium name="The Broad Institute Genome Sequencing Center for Infectious Disease"/>
            <person name="Wu L."/>
            <person name="Ma J."/>
        </authorList>
    </citation>
    <scope>NUCLEOTIDE SEQUENCE [LARGE SCALE GENOMIC DNA]</scope>
    <source>
        <strain evidence="7">CCUG 66188</strain>
    </source>
</reference>
<keyword evidence="2" id="KW-0238">DNA-binding</keyword>
<dbReference type="InterPro" id="IPR036390">
    <property type="entry name" value="WH_DNA-bd_sf"/>
</dbReference>
<dbReference type="Proteomes" id="UP001596353">
    <property type="component" value="Unassembled WGS sequence"/>
</dbReference>
<evidence type="ECO:0000259" key="5">
    <source>
        <dbReference type="PROSITE" id="PS51078"/>
    </source>
</evidence>
<comment type="caution">
    <text evidence="6">The sequence shown here is derived from an EMBL/GenBank/DDBJ whole genome shotgun (WGS) entry which is preliminary data.</text>
</comment>
<dbReference type="InterPro" id="IPR029016">
    <property type="entry name" value="GAF-like_dom_sf"/>
</dbReference>
<dbReference type="InterPro" id="IPR005471">
    <property type="entry name" value="Tscrpt_reg_IclR_N"/>
</dbReference>
<organism evidence="6 7">
    <name type="scientific">Sulfitobacter porphyrae</name>
    <dbReference type="NCBI Taxonomy" id="1246864"/>
    <lineage>
        <taxon>Bacteria</taxon>
        <taxon>Pseudomonadati</taxon>
        <taxon>Pseudomonadota</taxon>
        <taxon>Alphaproteobacteria</taxon>
        <taxon>Rhodobacterales</taxon>
        <taxon>Roseobacteraceae</taxon>
        <taxon>Sulfitobacter</taxon>
    </lineage>
</organism>
<evidence type="ECO:0000256" key="2">
    <source>
        <dbReference type="ARBA" id="ARBA00023125"/>
    </source>
</evidence>
<accession>A0ABW2BA41</accession>
<protein>
    <submittedName>
        <fullName evidence="6">IclR family transcriptional regulator</fullName>
    </submittedName>
</protein>
<evidence type="ECO:0000256" key="3">
    <source>
        <dbReference type="ARBA" id="ARBA00023163"/>
    </source>
</evidence>
<dbReference type="PANTHER" id="PTHR30136:SF35">
    <property type="entry name" value="HTH-TYPE TRANSCRIPTIONAL REGULATOR RV1719"/>
    <property type="match status" value="1"/>
</dbReference>
<dbReference type="InterPro" id="IPR050707">
    <property type="entry name" value="HTH_MetabolicPath_Reg"/>
</dbReference>
<keyword evidence="1" id="KW-0805">Transcription regulation</keyword>
<dbReference type="Gene3D" id="1.10.10.10">
    <property type="entry name" value="Winged helix-like DNA-binding domain superfamily/Winged helix DNA-binding domain"/>
    <property type="match status" value="1"/>
</dbReference>
<feature type="domain" description="IclR-ED" evidence="5">
    <location>
        <begin position="83"/>
        <end position="263"/>
    </location>
</feature>
<feature type="domain" description="HTH iclR-type" evidence="4">
    <location>
        <begin position="20"/>
        <end position="82"/>
    </location>
</feature>
<dbReference type="PROSITE" id="PS51078">
    <property type="entry name" value="ICLR_ED"/>
    <property type="match status" value="1"/>
</dbReference>
<sequence length="263" mass="28732">MVEALDTAQRDGEKQDPRFLTSVARGFRVLEALSAHYGAMSLTELSRKTDLTVPTLQRLTATLVEAGYVEKEPNSKRYGLTVKTVDLLFSYLSRNQFAERAWPHLVHLRETLGVSISMSIPLQDSMIYVHRLAAYAGDFENTLPGKKIPLCLSAAGRCVLSQQPRQVVERYLAQVTIPALTPFSLTDPEKILAEIDLCRVRGYALVKRETSPGLMTIACPAMRGKTAIAGISAHVPLAGNDEEAFVAKVLQPVVSVSHALSAG</sequence>
<proteinExistence type="predicted"/>
<dbReference type="Gene3D" id="3.30.450.40">
    <property type="match status" value="1"/>
</dbReference>
<dbReference type="PROSITE" id="PS51077">
    <property type="entry name" value="HTH_ICLR"/>
    <property type="match status" value="1"/>
</dbReference>
<evidence type="ECO:0000313" key="7">
    <source>
        <dbReference type="Proteomes" id="UP001596353"/>
    </source>
</evidence>
<evidence type="ECO:0000313" key="6">
    <source>
        <dbReference type="EMBL" id="MFC6762625.1"/>
    </source>
</evidence>
<dbReference type="Pfam" id="PF09339">
    <property type="entry name" value="HTH_IclR"/>
    <property type="match status" value="1"/>
</dbReference>
<gene>
    <name evidence="6" type="ORF">ACFQFQ_28595</name>
</gene>
<dbReference type="SMART" id="SM00346">
    <property type="entry name" value="HTH_ICLR"/>
    <property type="match status" value="1"/>
</dbReference>
<dbReference type="Pfam" id="PF01614">
    <property type="entry name" value="IclR_C"/>
    <property type="match status" value="1"/>
</dbReference>
<keyword evidence="7" id="KW-1185">Reference proteome</keyword>
<name>A0ABW2BA41_9RHOB</name>